<reference evidence="3" key="1">
    <citation type="journal article" date="2023" name="Mol. Biol. Evol.">
        <title>Third-Generation Sequencing Reveals the Adaptive Role of the Epigenome in Three Deep-Sea Polychaetes.</title>
        <authorList>
            <person name="Perez M."/>
            <person name="Aroh O."/>
            <person name="Sun Y."/>
            <person name="Lan Y."/>
            <person name="Juniper S.K."/>
            <person name="Young C.R."/>
            <person name="Angers B."/>
            <person name="Qian P.Y."/>
        </authorList>
    </citation>
    <scope>NUCLEOTIDE SEQUENCE</scope>
    <source>
        <strain evidence="3">P08H-3</strain>
    </source>
</reference>
<dbReference type="PANTHER" id="PTHR14972:SF8">
    <property type="entry name" value="GLUCOCORTICOID-INDUCED TRANSCRIPT 1 PROTEIN-LIKE ISOFORM X1"/>
    <property type="match status" value="1"/>
</dbReference>
<name>A0AAD9J5U2_9ANNE</name>
<evidence type="ECO:0000256" key="1">
    <source>
        <dbReference type="ARBA" id="ARBA00022553"/>
    </source>
</evidence>
<dbReference type="AlphaFoldDB" id="A0AAD9J5U2"/>
<evidence type="ECO:0000313" key="4">
    <source>
        <dbReference type="Proteomes" id="UP001208570"/>
    </source>
</evidence>
<dbReference type="Pfam" id="PF15388">
    <property type="entry name" value="FAM117"/>
    <property type="match status" value="1"/>
</dbReference>
<gene>
    <name evidence="3" type="ORF">LSH36_589g01021</name>
</gene>
<feature type="region of interest" description="Disordered" evidence="2">
    <location>
        <begin position="46"/>
        <end position="69"/>
    </location>
</feature>
<dbReference type="PANTHER" id="PTHR14972">
    <property type="entry name" value="AGAP011572-PA"/>
    <property type="match status" value="1"/>
</dbReference>
<keyword evidence="4" id="KW-1185">Reference proteome</keyword>
<comment type="caution">
    <text evidence="3">The sequence shown here is derived from an EMBL/GenBank/DDBJ whole genome shotgun (WGS) entry which is preliminary data.</text>
</comment>
<proteinExistence type="predicted"/>
<keyword evidence="1" id="KW-0597">Phosphoprotein</keyword>
<evidence type="ECO:0000313" key="3">
    <source>
        <dbReference type="EMBL" id="KAK2146683.1"/>
    </source>
</evidence>
<dbReference type="InterPro" id="IPR026642">
    <property type="entry name" value="Glcci1/FAM117"/>
</dbReference>
<accession>A0AAD9J5U2</accession>
<dbReference type="EMBL" id="JAODUP010000589">
    <property type="protein sequence ID" value="KAK2146683.1"/>
    <property type="molecule type" value="Genomic_DNA"/>
</dbReference>
<evidence type="ECO:0000256" key="2">
    <source>
        <dbReference type="SAM" id="MobiDB-lite"/>
    </source>
</evidence>
<protein>
    <submittedName>
        <fullName evidence="3">Uncharacterized protein</fullName>
    </submittedName>
</protein>
<organism evidence="3 4">
    <name type="scientific">Paralvinella palmiformis</name>
    <dbReference type="NCBI Taxonomy" id="53620"/>
    <lineage>
        <taxon>Eukaryota</taxon>
        <taxon>Metazoa</taxon>
        <taxon>Spiralia</taxon>
        <taxon>Lophotrochozoa</taxon>
        <taxon>Annelida</taxon>
        <taxon>Polychaeta</taxon>
        <taxon>Sedentaria</taxon>
        <taxon>Canalipalpata</taxon>
        <taxon>Terebellida</taxon>
        <taxon>Terebelliformia</taxon>
        <taxon>Alvinellidae</taxon>
        <taxon>Paralvinella</taxon>
    </lineage>
</organism>
<dbReference type="Proteomes" id="UP001208570">
    <property type="component" value="Unassembled WGS sequence"/>
</dbReference>
<sequence>MVMGVGTIKARLAKSKEVSWSSNCAISRTSPVTVNRSAIIVAPVSMTTTSPPNPNLHHSKAPPDPTPDGHRAPVAELLCTTRSVDTQTPAVEELLPYLSLQEELKEQEEGRHCSSGGSNSSPCSVSPPCSSLSSFRTINVLYAVLSGLKLVLNTQCDSPNLKSIFTREPPDGCERIKIVQEENGTELSSAKRGLTPPLKDSSLFCPIKKPSERYSIPSEVSAFCPLLKPYVQQPSEMALRSSPSSISQAIEGQ</sequence>